<protein>
    <submittedName>
        <fullName evidence="2">DUF1330 domain-containing protein</fullName>
    </submittedName>
</protein>
<proteinExistence type="predicted"/>
<dbReference type="EMBL" id="CP046914">
    <property type="protein sequence ID" value="QGZ63448.1"/>
    <property type="molecule type" value="Genomic_DNA"/>
</dbReference>
<dbReference type="InterPro" id="IPR010753">
    <property type="entry name" value="DUF1330"/>
</dbReference>
<evidence type="ECO:0000313" key="2">
    <source>
        <dbReference type="EMBL" id="QGZ63448.1"/>
    </source>
</evidence>
<dbReference type="OrthoDB" id="516779at2"/>
<gene>
    <name evidence="2" type="ORF">FAZ98_16810</name>
</gene>
<sequence length="107" mass="11927">MTTYAIGHLHHVEMGPDIVEYLEKIDATLAPFGGRFLVHGGPVESLEGAFSGDLIVIEFASRERARAWYRSSDYQAILPLRTSHSTSDVFFIDQVSMPHRATDVLHA</sequence>
<organism evidence="2 3">
    <name type="scientific">Paraburkholderia acidisoli</name>
    <dbReference type="NCBI Taxonomy" id="2571748"/>
    <lineage>
        <taxon>Bacteria</taxon>
        <taxon>Pseudomonadati</taxon>
        <taxon>Pseudomonadota</taxon>
        <taxon>Betaproteobacteria</taxon>
        <taxon>Burkholderiales</taxon>
        <taxon>Burkholderiaceae</taxon>
        <taxon>Paraburkholderia</taxon>
    </lineage>
</organism>
<dbReference type="InterPro" id="IPR011008">
    <property type="entry name" value="Dimeric_a/b-barrel"/>
</dbReference>
<reference evidence="2 3" key="1">
    <citation type="submission" date="2019-12" db="EMBL/GenBank/DDBJ databases">
        <title>Paraburkholderia acidiphila 7Q-K02 sp. nov and Paraburkholderia acidisoli DHF22 sp. nov., two strains isolated from forest soil.</title>
        <authorList>
            <person name="Gao Z."/>
            <person name="Qiu L."/>
        </authorList>
    </citation>
    <scope>NUCLEOTIDE SEQUENCE [LARGE SCALE GENOMIC DNA]</scope>
    <source>
        <strain evidence="2 3">DHF22</strain>
    </source>
</reference>
<dbReference type="KEGG" id="pacs:FAZ98_16810"/>
<accession>A0A7Z2GKK8</accession>
<keyword evidence="3" id="KW-1185">Reference proteome</keyword>
<evidence type="ECO:0000259" key="1">
    <source>
        <dbReference type="Pfam" id="PF07045"/>
    </source>
</evidence>
<dbReference type="Pfam" id="PF07045">
    <property type="entry name" value="DUF1330"/>
    <property type="match status" value="1"/>
</dbReference>
<dbReference type="RefSeq" id="WP_158952442.1">
    <property type="nucleotide sequence ID" value="NZ_CP046914.1"/>
</dbReference>
<dbReference type="AlphaFoldDB" id="A0A7Z2GKK8"/>
<dbReference type="PANTHER" id="PTHR41521:SF4">
    <property type="entry name" value="BLR0684 PROTEIN"/>
    <property type="match status" value="1"/>
</dbReference>
<dbReference type="PANTHER" id="PTHR41521">
    <property type="match status" value="1"/>
</dbReference>
<dbReference type="Proteomes" id="UP000433577">
    <property type="component" value="Chromosome 2"/>
</dbReference>
<dbReference type="Gene3D" id="3.30.70.100">
    <property type="match status" value="1"/>
</dbReference>
<name>A0A7Z2GKK8_9BURK</name>
<feature type="domain" description="DUF1330" evidence="1">
    <location>
        <begin position="3"/>
        <end position="94"/>
    </location>
</feature>
<dbReference type="SUPFAM" id="SSF54909">
    <property type="entry name" value="Dimeric alpha+beta barrel"/>
    <property type="match status" value="1"/>
</dbReference>
<evidence type="ECO:0000313" key="3">
    <source>
        <dbReference type="Proteomes" id="UP000433577"/>
    </source>
</evidence>